<sequence length="222" mass="24973">MDDKRRGFRYSVCGFGPHIERRTVEFMQKLDDEQVCNWCGVVSGNSRINAICRHMVCEDCFEAANNAAVPVCWIDKQTLKAGNATIEFESVVRSVKVRCVNVDRGCDYTESISELDRHLRESCAFYLKECSKCENVMPYKNFISHFRMCEGVEAVILRATDAQSLLEDVGNARKELEQALASTSSDVRDAVGLVTEQFERLRSQLTASSEGAVDDVTNDCNQ</sequence>
<dbReference type="EMBL" id="CM023479">
    <property type="protein sequence ID" value="KAH7974515.1"/>
    <property type="molecule type" value="Genomic_DNA"/>
</dbReference>
<protein>
    <submittedName>
        <fullName evidence="1">Uncharacterized protein</fullName>
    </submittedName>
</protein>
<evidence type="ECO:0000313" key="2">
    <source>
        <dbReference type="Proteomes" id="UP000821865"/>
    </source>
</evidence>
<accession>A0ACB8DPS5</accession>
<dbReference type="Proteomes" id="UP000821865">
    <property type="component" value="Chromosome 10"/>
</dbReference>
<comment type="caution">
    <text evidence="1">The sequence shown here is derived from an EMBL/GenBank/DDBJ whole genome shotgun (WGS) entry which is preliminary data.</text>
</comment>
<reference evidence="1" key="1">
    <citation type="submission" date="2020-05" db="EMBL/GenBank/DDBJ databases">
        <title>Large-scale comparative analyses of tick genomes elucidate their genetic diversity and vector capacities.</title>
        <authorList>
            <person name="Jia N."/>
            <person name="Wang J."/>
            <person name="Shi W."/>
            <person name="Du L."/>
            <person name="Sun Y."/>
            <person name="Zhan W."/>
            <person name="Jiang J."/>
            <person name="Wang Q."/>
            <person name="Zhang B."/>
            <person name="Ji P."/>
            <person name="Sakyi L.B."/>
            <person name="Cui X."/>
            <person name="Yuan T."/>
            <person name="Jiang B."/>
            <person name="Yang W."/>
            <person name="Lam T.T.-Y."/>
            <person name="Chang Q."/>
            <person name="Ding S."/>
            <person name="Wang X."/>
            <person name="Zhu J."/>
            <person name="Ruan X."/>
            <person name="Zhao L."/>
            <person name="Wei J."/>
            <person name="Que T."/>
            <person name="Du C."/>
            <person name="Cheng J."/>
            <person name="Dai P."/>
            <person name="Han X."/>
            <person name="Huang E."/>
            <person name="Gao Y."/>
            <person name="Liu J."/>
            <person name="Shao H."/>
            <person name="Ye R."/>
            <person name="Li L."/>
            <person name="Wei W."/>
            <person name="Wang X."/>
            <person name="Wang C."/>
            <person name="Yang T."/>
            <person name="Huo Q."/>
            <person name="Li W."/>
            <person name="Guo W."/>
            <person name="Chen H."/>
            <person name="Zhou L."/>
            <person name="Ni X."/>
            <person name="Tian J."/>
            <person name="Zhou Y."/>
            <person name="Sheng Y."/>
            <person name="Liu T."/>
            <person name="Pan Y."/>
            <person name="Xia L."/>
            <person name="Li J."/>
            <person name="Zhao F."/>
            <person name="Cao W."/>
        </authorList>
    </citation>
    <scope>NUCLEOTIDE SEQUENCE</scope>
    <source>
        <strain evidence="1">Dsil-2018</strain>
    </source>
</reference>
<proteinExistence type="predicted"/>
<keyword evidence="2" id="KW-1185">Reference proteome</keyword>
<gene>
    <name evidence="1" type="ORF">HPB49_016378</name>
</gene>
<name>A0ACB8DPS5_DERSI</name>
<evidence type="ECO:0000313" key="1">
    <source>
        <dbReference type="EMBL" id="KAH7974515.1"/>
    </source>
</evidence>
<organism evidence="1 2">
    <name type="scientific">Dermacentor silvarum</name>
    <name type="common">Tick</name>
    <dbReference type="NCBI Taxonomy" id="543639"/>
    <lineage>
        <taxon>Eukaryota</taxon>
        <taxon>Metazoa</taxon>
        <taxon>Ecdysozoa</taxon>
        <taxon>Arthropoda</taxon>
        <taxon>Chelicerata</taxon>
        <taxon>Arachnida</taxon>
        <taxon>Acari</taxon>
        <taxon>Parasitiformes</taxon>
        <taxon>Ixodida</taxon>
        <taxon>Ixodoidea</taxon>
        <taxon>Ixodidae</taxon>
        <taxon>Rhipicephalinae</taxon>
        <taxon>Dermacentor</taxon>
    </lineage>
</organism>